<sequence length="178" mass="18712">MTNTMSLNAVYLVLALIAASTVIGLLWRRRQGAVSTRQTAQTALVVRPADVSGASLAHTNGVPTSSADSPEPFPAEPAFAEPTFGARATLLQFSTEFCASCPATRRMLGAIAESSDGVTHVDVDLTNRADLANRYGILQTPTTFILDGAGTLVARIGGSTRRDVIQRQLDSIAIVSVP</sequence>
<feature type="domain" description="Thioredoxin" evidence="2">
    <location>
        <begin position="37"/>
        <end position="174"/>
    </location>
</feature>
<keyword evidence="4" id="KW-1185">Reference proteome</keyword>
<proteinExistence type="predicted"/>
<dbReference type="AlphaFoldDB" id="A0A917B595"/>
<dbReference type="Gene3D" id="3.40.30.10">
    <property type="entry name" value="Glutaredoxin"/>
    <property type="match status" value="1"/>
</dbReference>
<reference evidence="3 4" key="1">
    <citation type="journal article" date="2014" name="Int. J. Syst. Evol. Microbiol.">
        <title>Complete genome sequence of Corynebacterium casei LMG S-19264T (=DSM 44701T), isolated from a smear-ripened cheese.</title>
        <authorList>
            <consortium name="US DOE Joint Genome Institute (JGI-PGF)"/>
            <person name="Walter F."/>
            <person name="Albersmeier A."/>
            <person name="Kalinowski J."/>
            <person name="Ruckert C."/>
        </authorList>
    </citation>
    <scope>NUCLEOTIDE SEQUENCE [LARGE SCALE GENOMIC DNA]</scope>
    <source>
        <strain evidence="3 4">CGMCC 1.12976</strain>
    </source>
</reference>
<dbReference type="SUPFAM" id="SSF52833">
    <property type="entry name" value="Thioredoxin-like"/>
    <property type="match status" value="1"/>
</dbReference>
<feature type="transmembrane region" description="Helical" evidence="1">
    <location>
        <begin position="6"/>
        <end position="27"/>
    </location>
</feature>
<protein>
    <recommendedName>
        <fullName evidence="2">Thioredoxin domain-containing protein</fullName>
    </recommendedName>
</protein>
<organism evidence="3 4">
    <name type="scientific">Subtercola lobariae</name>
    <dbReference type="NCBI Taxonomy" id="1588641"/>
    <lineage>
        <taxon>Bacteria</taxon>
        <taxon>Bacillati</taxon>
        <taxon>Actinomycetota</taxon>
        <taxon>Actinomycetes</taxon>
        <taxon>Micrococcales</taxon>
        <taxon>Microbacteriaceae</taxon>
        <taxon>Subtercola</taxon>
    </lineage>
</organism>
<accession>A0A917B595</accession>
<keyword evidence="1" id="KW-0812">Transmembrane</keyword>
<dbReference type="Pfam" id="PF00085">
    <property type="entry name" value="Thioredoxin"/>
    <property type="match status" value="1"/>
</dbReference>
<comment type="caution">
    <text evidence="3">The sequence shown here is derived from an EMBL/GenBank/DDBJ whole genome shotgun (WGS) entry which is preliminary data.</text>
</comment>
<evidence type="ECO:0000313" key="3">
    <source>
        <dbReference type="EMBL" id="GGF24704.1"/>
    </source>
</evidence>
<evidence type="ECO:0000256" key="1">
    <source>
        <dbReference type="SAM" id="Phobius"/>
    </source>
</evidence>
<gene>
    <name evidence="3" type="ORF">GCM10011399_17770</name>
</gene>
<name>A0A917B595_9MICO</name>
<dbReference type="InterPro" id="IPR036249">
    <property type="entry name" value="Thioredoxin-like_sf"/>
</dbReference>
<keyword evidence="1" id="KW-1133">Transmembrane helix</keyword>
<keyword evidence="1" id="KW-0472">Membrane</keyword>
<dbReference type="Proteomes" id="UP000598775">
    <property type="component" value="Unassembled WGS sequence"/>
</dbReference>
<dbReference type="PROSITE" id="PS51352">
    <property type="entry name" value="THIOREDOXIN_2"/>
    <property type="match status" value="1"/>
</dbReference>
<dbReference type="EMBL" id="BMGP01000003">
    <property type="protein sequence ID" value="GGF24704.1"/>
    <property type="molecule type" value="Genomic_DNA"/>
</dbReference>
<evidence type="ECO:0000313" key="4">
    <source>
        <dbReference type="Proteomes" id="UP000598775"/>
    </source>
</evidence>
<dbReference type="InterPro" id="IPR013766">
    <property type="entry name" value="Thioredoxin_domain"/>
</dbReference>
<dbReference type="CDD" id="cd02947">
    <property type="entry name" value="TRX_family"/>
    <property type="match status" value="1"/>
</dbReference>
<evidence type="ECO:0000259" key="2">
    <source>
        <dbReference type="PROSITE" id="PS51352"/>
    </source>
</evidence>
<dbReference type="RefSeq" id="WP_229715191.1">
    <property type="nucleotide sequence ID" value="NZ_BMGP01000003.1"/>
</dbReference>